<name>A0ABT0VIJ2_9LACO</name>
<sequence length="636" mass="74293">MVLSQLKTYINTYPQINYENVVNRLVSSEYISFDIFDTLLKRDVKHVQDVFFFVEKKWNEKNPNNQIKNFTKKRINAEKKAYEKYGKSTTIENIYEFLNVDTAVKNLEMKIEYDLNIANQPFLEIFKELIALKKKVYLISDMYLPKQVIKKMLDKAGFIGYQALFVSCEMSKDKISGDLFKYVIKHENINVRNLIHVGDSWKADWLGAKKIGLKTYHIPKYVVNIKKYTTKKSLLDDTIDSFINNRIENYEYDKYQKFGYQVFGPVLLGFIQWLNESLDENKKLYFLARDGYIVKLAYELLFSNQNSGTYLYGSRRAFKVPLLQYAQTLKEIAEVINLPSTYTADELLDAVGLAKYEIKHQLGSMVYTEFYFENIPELKQLIQNNLALIKKNSKLEGHNLLQYLKQVEFEGEINIVDIGWRGSMQAYLEEFTKLNQVNVKLHGLYVGLTADAQQYGINAQGYWFDMLKNTTDIDLATPFKGLLEFLFSANHGTTLYFENKTSLVEPKLAPYEYDGTHNLKIQGELLNSIRGAALQFIKDFKESGLNNNLIIDVKTAFNRLEDVGLKPTMVDVNYLGDFIFVDQNINALAKPKRLIYYMVHPKRLKYDLLASRWKIGFMKRLVKCPINYYYLYKMLK</sequence>
<dbReference type="Gene3D" id="3.40.50.1000">
    <property type="entry name" value="HAD superfamily/HAD-like"/>
    <property type="match status" value="1"/>
</dbReference>
<accession>A0ABT0VIJ2</accession>
<dbReference type="Proteomes" id="UP001057481">
    <property type="component" value="Unassembled WGS sequence"/>
</dbReference>
<dbReference type="EMBL" id="JAGMVS010000063">
    <property type="protein sequence ID" value="MCM2437450.1"/>
    <property type="molecule type" value="Genomic_DNA"/>
</dbReference>
<proteinExistence type="predicted"/>
<comment type="caution">
    <text evidence="1">The sequence shown here is derived from an EMBL/GenBank/DDBJ whole genome shotgun (WGS) entry which is preliminary data.</text>
</comment>
<evidence type="ECO:0008006" key="3">
    <source>
        <dbReference type="Google" id="ProtNLM"/>
    </source>
</evidence>
<dbReference type="InterPro" id="IPR023214">
    <property type="entry name" value="HAD_sf"/>
</dbReference>
<keyword evidence="2" id="KW-1185">Reference proteome</keyword>
<evidence type="ECO:0000313" key="1">
    <source>
        <dbReference type="EMBL" id="MCM2437450.1"/>
    </source>
</evidence>
<protein>
    <recommendedName>
        <fullName evidence="3">HAD family hydrolase</fullName>
    </recommendedName>
</protein>
<organism evidence="1 2">
    <name type="scientific">Periweissella beninensis</name>
    <dbReference type="NCBI Taxonomy" id="504936"/>
    <lineage>
        <taxon>Bacteria</taxon>
        <taxon>Bacillati</taxon>
        <taxon>Bacillota</taxon>
        <taxon>Bacilli</taxon>
        <taxon>Lactobacillales</taxon>
        <taxon>Lactobacillaceae</taxon>
        <taxon>Periweissella</taxon>
    </lineage>
</organism>
<evidence type="ECO:0000313" key="2">
    <source>
        <dbReference type="Proteomes" id="UP001057481"/>
    </source>
</evidence>
<dbReference type="Pfam" id="PF00702">
    <property type="entry name" value="Hydrolase"/>
    <property type="match status" value="1"/>
</dbReference>
<dbReference type="Gene3D" id="1.10.150.400">
    <property type="match status" value="1"/>
</dbReference>
<dbReference type="RefSeq" id="WP_205143414.1">
    <property type="nucleotide sequence ID" value="NZ_JAFBDN010000006.1"/>
</dbReference>
<dbReference type="InterPro" id="IPR036412">
    <property type="entry name" value="HAD-like_sf"/>
</dbReference>
<reference evidence="1" key="1">
    <citation type="submission" date="2021-04" db="EMBL/GenBank/DDBJ databases">
        <title>Taxonomic assessment of Weissella genus.</title>
        <authorList>
            <person name="Fanelli F."/>
            <person name="Chieffi D."/>
            <person name="Dell'Aquila A."/>
            <person name="Gyu-Sung C."/>
            <person name="Franz C.M.A.P."/>
            <person name="Fusco V."/>
        </authorList>
    </citation>
    <scope>NUCLEOTIDE SEQUENCE</scope>
    <source>
        <strain evidence="1">LMG 25373</strain>
    </source>
</reference>
<gene>
    <name evidence="1" type="ORF">KAK10_05955</name>
</gene>
<dbReference type="SUPFAM" id="SSF56784">
    <property type="entry name" value="HAD-like"/>
    <property type="match status" value="1"/>
</dbReference>